<comment type="caution">
    <text evidence="1">The sequence shown here is derived from an EMBL/GenBank/DDBJ whole genome shotgun (WGS) entry which is preliminary data.</text>
</comment>
<dbReference type="Proteomes" id="UP000760494">
    <property type="component" value="Unassembled WGS sequence"/>
</dbReference>
<name>A0A9Q9S1J1_FUSFU</name>
<dbReference type="EMBL" id="CABFJX010000414">
    <property type="protein sequence ID" value="VTT82474.1"/>
    <property type="molecule type" value="Genomic_DNA"/>
</dbReference>
<organism evidence="1 2">
    <name type="scientific">Fusarium fujikuroi</name>
    <name type="common">Bakanae and foot rot disease fungus</name>
    <name type="synonym">Gibberella fujikuroi</name>
    <dbReference type="NCBI Taxonomy" id="5127"/>
    <lineage>
        <taxon>Eukaryota</taxon>
        <taxon>Fungi</taxon>
        <taxon>Dikarya</taxon>
        <taxon>Ascomycota</taxon>
        <taxon>Pezizomycotina</taxon>
        <taxon>Sordariomycetes</taxon>
        <taxon>Hypocreomycetidae</taxon>
        <taxon>Hypocreales</taxon>
        <taxon>Nectriaceae</taxon>
        <taxon>Fusarium</taxon>
        <taxon>Fusarium fujikuroi species complex</taxon>
    </lineage>
</organism>
<reference evidence="1" key="1">
    <citation type="submission" date="2019-05" db="EMBL/GenBank/DDBJ databases">
        <authorList>
            <person name="Piombo E."/>
        </authorList>
    </citation>
    <scope>NUCLEOTIDE SEQUENCE</scope>
    <source>
        <strain evidence="1">C2S</strain>
    </source>
</reference>
<evidence type="ECO:0000313" key="1">
    <source>
        <dbReference type="EMBL" id="VTT82474.1"/>
    </source>
</evidence>
<sequence>MLTLLPNSPAISDVIVHTYIGGQACARAAAPAIPSCEIGTFLILGHPQETETPIWSCVYAET</sequence>
<gene>
    <name evidence="1" type="ORF">C2S_12479</name>
</gene>
<dbReference type="AlphaFoldDB" id="A0A9Q9S1J1"/>
<accession>A0A9Q9S1J1</accession>
<protein>
    <submittedName>
        <fullName evidence="1">Uncharacterized protein</fullName>
    </submittedName>
</protein>
<evidence type="ECO:0000313" key="2">
    <source>
        <dbReference type="Proteomes" id="UP000760494"/>
    </source>
</evidence>
<proteinExistence type="predicted"/>